<dbReference type="SMART" id="SM00100">
    <property type="entry name" value="cNMP"/>
    <property type="match status" value="1"/>
</dbReference>
<evidence type="ECO:0008006" key="5">
    <source>
        <dbReference type="Google" id="ProtNLM"/>
    </source>
</evidence>
<feature type="domain" description="Cyclic nucleotide-binding" evidence="2">
    <location>
        <begin position="1"/>
        <end position="103"/>
    </location>
</feature>
<dbReference type="CDD" id="cd00038">
    <property type="entry name" value="CAP_ED"/>
    <property type="match status" value="1"/>
</dbReference>
<comment type="caution">
    <text evidence="3">The sequence shown here is derived from an EMBL/GenBank/DDBJ whole genome shotgun (WGS) entry which is preliminary data.</text>
</comment>
<dbReference type="InterPro" id="IPR000595">
    <property type="entry name" value="cNMP-bd_dom"/>
</dbReference>
<dbReference type="InterPro" id="IPR000253">
    <property type="entry name" value="FHA_dom"/>
</dbReference>
<evidence type="ECO:0000313" key="4">
    <source>
        <dbReference type="Proteomes" id="UP000722750"/>
    </source>
</evidence>
<name>A0A941W1N8_9BACT</name>
<dbReference type="Proteomes" id="UP000722750">
    <property type="component" value="Unassembled WGS sequence"/>
</dbReference>
<dbReference type="PANTHER" id="PTHR11635:SF152">
    <property type="entry name" value="CAMP-DEPENDENT PROTEIN KINASE TYPE I REGULATORY SUBUNIT-RELATED"/>
    <property type="match status" value="1"/>
</dbReference>
<dbReference type="InterPro" id="IPR014710">
    <property type="entry name" value="RmlC-like_jellyroll"/>
</dbReference>
<dbReference type="GO" id="GO:0005829">
    <property type="term" value="C:cytosol"/>
    <property type="evidence" value="ECO:0007669"/>
    <property type="project" value="TreeGrafter"/>
</dbReference>
<dbReference type="SUPFAM" id="SSF51206">
    <property type="entry name" value="cAMP-binding domain-like"/>
    <property type="match status" value="1"/>
</dbReference>
<dbReference type="CDD" id="cd00060">
    <property type="entry name" value="FHA"/>
    <property type="match status" value="1"/>
</dbReference>
<evidence type="ECO:0000259" key="1">
    <source>
        <dbReference type="PROSITE" id="PS50006"/>
    </source>
</evidence>
<dbReference type="GO" id="GO:0005952">
    <property type="term" value="C:cAMP-dependent protein kinase complex"/>
    <property type="evidence" value="ECO:0007669"/>
    <property type="project" value="InterPro"/>
</dbReference>
<protein>
    <recommendedName>
        <fullName evidence="5">FHA domain-containing protein</fullName>
    </recommendedName>
</protein>
<dbReference type="PROSITE" id="PS50042">
    <property type="entry name" value="CNMP_BINDING_3"/>
    <property type="match status" value="1"/>
</dbReference>
<dbReference type="InterPro" id="IPR050503">
    <property type="entry name" value="cAMP-dep_PK_reg_su-like"/>
</dbReference>
<accession>A0A941W1N8</accession>
<dbReference type="InterPro" id="IPR008984">
    <property type="entry name" value="SMAD_FHA_dom_sf"/>
</dbReference>
<dbReference type="PANTHER" id="PTHR11635">
    <property type="entry name" value="CAMP-DEPENDENT PROTEIN KINASE REGULATORY CHAIN"/>
    <property type="match status" value="1"/>
</dbReference>
<dbReference type="Gene3D" id="2.60.120.10">
    <property type="entry name" value="Jelly Rolls"/>
    <property type="match status" value="1"/>
</dbReference>
<dbReference type="SMART" id="SM00240">
    <property type="entry name" value="FHA"/>
    <property type="match status" value="1"/>
</dbReference>
<evidence type="ECO:0000259" key="2">
    <source>
        <dbReference type="PROSITE" id="PS50042"/>
    </source>
</evidence>
<reference evidence="3" key="1">
    <citation type="journal article" date="2021" name="ISME J.">
        <title>Fine-scale metabolic discontinuity in a stratified prokaryote microbiome of a Red Sea deep halocline.</title>
        <authorList>
            <person name="Michoud G."/>
            <person name="Ngugi D.K."/>
            <person name="Barozzi A."/>
            <person name="Merlino G."/>
            <person name="Calleja M.L."/>
            <person name="Delgado-Huertas A."/>
            <person name="Moran X.A.G."/>
            <person name="Daffonchio D."/>
        </authorList>
    </citation>
    <scope>NUCLEOTIDE SEQUENCE</scope>
    <source>
        <strain evidence="3">SuakinDeep_MAG55_1</strain>
    </source>
</reference>
<gene>
    <name evidence="3" type="ORF">MAG551_01013</name>
</gene>
<feature type="domain" description="FHA" evidence="1">
    <location>
        <begin position="160"/>
        <end position="224"/>
    </location>
</feature>
<dbReference type="PRINTS" id="PR00103">
    <property type="entry name" value="CAMPKINASE"/>
</dbReference>
<dbReference type="Pfam" id="PF00027">
    <property type="entry name" value="cNMP_binding"/>
    <property type="match status" value="1"/>
</dbReference>
<dbReference type="Pfam" id="PF00498">
    <property type="entry name" value="FHA"/>
    <property type="match status" value="1"/>
</dbReference>
<dbReference type="PROSITE" id="PS50006">
    <property type="entry name" value="FHA_DOMAIN"/>
    <property type="match status" value="1"/>
</dbReference>
<dbReference type="SUPFAM" id="SSF49879">
    <property type="entry name" value="SMAD/FHA domain"/>
    <property type="match status" value="1"/>
</dbReference>
<organism evidence="3 4">
    <name type="scientific">Candidatus Scalindua arabica</name>
    <dbReference type="NCBI Taxonomy" id="1127984"/>
    <lineage>
        <taxon>Bacteria</taxon>
        <taxon>Pseudomonadati</taxon>
        <taxon>Planctomycetota</taxon>
        <taxon>Candidatus Brocadiia</taxon>
        <taxon>Candidatus Brocadiales</taxon>
        <taxon>Candidatus Scalinduaceae</taxon>
        <taxon>Candidatus Scalindua</taxon>
    </lineage>
</organism>
<dbReference type="InterPro" id="IPR018490">
    <property type="entry name" value="cNMP-bd_dom_sf"/>
</dbReference>
<evidence type="ECO:0000313" key="3">
    <source>
        <dbReference type="EMBL" id="MBS1257960.1"/>
    </source>
</evidence>
<dbReference type="Gene3D" id="2.60.200.20">
    <property type="match status" value="1"/>
</dbReference>
<proteinExistence type="predicted"/>
<sequence>MSITYKKGEVIIQQGSHETCAYIIESGRVEVSCMVNEKKTVLATLGQKQLVGEMSLMEDKPRSVTVTAIEDTRVSIIDRKQFNKLLTENPRKLFPIIKALFERLRTANKDIVLMERVDPQKKKAKQGNIVGKGPIVLTAVNESSIKALGSVTVGIADFPCKIGRSITIGEDDVFADNDISLEDSTGKPPYNISSNHFLIDRVDEDFIVIDRGSSLGTIVNGTKVEGSCILDEKVNKLVVGAQDSPYVFTLEIK</sequence>
<dbReference type="EMBL" id="JAANXD010000042">
    <property type="protein sequence ID" value="MBS1257960.1"/>
    <property type="molecule type" value="Genomic_DNA"/>
</dbReference>
<dbReference type="AlphaFoldDB" id="A0A941W1N8"/>